<evidence type="ECO:0000313" key="7">
    <source>
        <dbReference type="EMBL" id="BAM79591.1"/>
    </source>
</evidence>
<dbReference type="GO" id="GO:0030170">
    <property type="term" value="F:pyridoxal phosphate binding"/>
    <property type="evidence" value="ECO:0007669"/>
    <property type="project" value="InterPro"/>
</dbReference>
<keyword evidence="3 7" id="KW-0032">Aminotransferase</keyword>
<dbReference type="CDD" id="cd00609">
    <property type="entry name" value="AAT_like"/>
    <property type="match status" value="1"/>
</dbReference>
<keyword evidence="5" id="KW-0663">Pyridoxal phosphate</keyword>
<dbReference type="Gramene" id="CMG066CT">
    <property type="protein sequence ID" value="CMG066CT"/>
    <property type="gene ID" value="CMG066C"/>
</dbReference>
<gene>
    <name evidence="7" type="ORF">CYME_CMG066C</name>
</gene>
<dbReference type="HOGENOM" id="CLU_017584_4_3_1"/>
<evidence type="ECO:0000256" key="3">
    <source>
        <dbReference type="ARBA" id="ARBA00022576"/>
    </source>
</evidence>
<dbReference type="GO" id="GO:0008483">
    <property type="term" value="F:transaminase activity"/>
    <property type="evidence" value="ECO:0007669"/>
    <property type="project" value="UniProtKB-KW"/>
</dbReference>
<evidence type="ECO:0000256" key="4">
    <source>
        <dbReference type="ARBA" id="ARBA00022679"/>
    </source>
</evidence>
<comment type="cofactor">
    <cofactor evidence="1">
        <name>pyridoxal 5'-phosphate</name>
        <dbReference type="ChEBI" id="CHEBI:597326"/>
    </cofactor>
</comment>
<name>M1UQ18_CYAM1</name>
<dbReference type="PANTHER" id="PTHR46383">
    <property type="entry name" value="ASPARTATE AMINOTRANSFERASE"/>
    <property type="match status" value="1"/>
</dbReference>
<dbReference type="InterPro" id="IPR050596">
    <property type="entry name" value="AspAT/PAT-like"/>
</dbReference>
<evidence type="ECO:0000256" key="1">
    <source>
        <dbReference type="ARBA" id="ARBA00001933"/>
    </source>
</evidence>
<dbReference type="Proteomes" id="UP000007014">
    <property type="component" value="Chromosome 7"/>
</dbReference>
<evidence type="ECO:0000256" key="2">
    <source>
        <dbReference type="ARBA" id="ARBA00007441"/>
    </source>
</evidence>
<evidence type="ECO:0000313" key="8">
    <source>
        <dbReference type="Proteomes" id="UP000007014"/>
    </source>
</evidence>
<dbReference type="AlphaFoldDB" id="M1UQ18"/>
<organism evidence="7 8">
    <name type="scientific">Cyanidioschyzon merolae (strain NIES-3377 / 10D)</name>
    <name type="common">Unicellular red alga</name>
    <dbReference type="NCBI Taxonomy" id="280699"/>
    <lineage>
        <taxon>Eukaryota</taxon>
        <taxon>Rhodophyta</taxon>
        <taxon>Bangiophyceae</taxon>
        <taxon>Cyanidiales</taxon>
        <taxon>Cyanidiaceae</taxon>
        <taxon>Cyanidioschyzon</taxon>
    </lineage>
</organism>
<feature type="domain" description="Aminotransferase class I/classII large" evidence="6">
    <location>
        <begin position="79"/>
        <end position="443"/>
    </location>
</feature>
<reference evidence="7 8" key="2">
    <citation type="journal article" date="2007" name="BMC Biol.">
        <title>A 100%-complete sequence reveals unusually simple genomic features in the hot-spring red alga Cyanidioschyzon merolae.</title>
        <authorList>
            <person name="Nozaki H."/>
            <person name="Takano H."/>
            <person name="Misumi O."/>
            <person name="Terasawa K."/>
            <person name="Matsuzaki M."/>
            <person name="Maruyama S."/>
            <person name="Nishida K."/>
            <person name="Yagisawa F."/>
            <person name="Yoshida Y."/>
            <person name="Fujiwara T."/>
            <person name="Takio S."/>
            <person name="Tamura K."/>
            <person name="Chung S.J."/>
            <person name="Nakamura S."/>
            <person name="Kuroiwa H."/>
            <person name="Tanaka K."/>
            <person name="Sato N."/>
            <person name="Kuroiwa T."/>
        </authorList>
    </citation>
    <scope>NUCLEOTIDE SEQUENCE [LARGE SCALE GENOMIC DNA]</scope>
    <source>
        <strain evidence="7 8">10D</strain>
    </source>
</reference>
<dbReference type="GO" id="GO:0006520">
    <property type="term" value="P:amino acid metabolic process"/>
    <property type="evidence" value="ECO:0007669"/>
    <property type="project" value="InterPro"/>
</dbReference>
<dbReference type="STRING" id="280699.M1UQ18"/>
<evidence type="ECO:0000259" key="6">
    <source>
        <dbReference type="Pfam" id="PF00155"/>
    </source>
</evidence>
<protein>
    <submittedName>
        <fullName evidence="7">Aspartate aminotransferase, HisC in bacteria</fullName>
    </submittedName>
</protein>
<evidence type="ECO:0000256" key="5">
    <source>
        <dbReference type="ARBA" id="ARBA00022898"/>
    </source>
</evidence>
<dbReference type="Gene3D" id="3.90.1150.10">
    <property type="entry name" value="Aspartate Aminotransferase, domain 1"/>
    <property type="match status" value="1"/>
</dbReference>
<dbReference type="KEGG" id="cme:CYME_CMG066C"/>
<dbReference type="InterPro" id="IPR004839">
    <property type="entry name" value="Aminotransferase_I/II_large"/>
</dbReference>
<dbReference type="InterPro" id="IPR015422">
    <property type="entry name" value="PyrdxlP-dep_Trfase_small"/>
</dbReference>
<dbReference type="InterPro" id="IPR015424">
    <property type="entry name" value="PyrdxlP-dep_Trfase"/>
</dbReference>
<dbReference type="GeneID" id="16993277"/>
<dbReference type="InterPro" id="IPR015421">
    <property type="entry name" value="PyrdxlP-dep_Trfase_major"/>
</dbReference>
<dbReference type="OMA" id="IEPFHVM"/>
<dbReference type="SUPFAM" id="SSF53383">
    <property type="entry name" value="PLP-dependent transferases"/>
    <property type="match status" value="1"/>
</dbReference>
<dbReference type="PROSITE" id="PS00105">
    <property type="entry name" value="AA_TRANSFER_CLASS_1"/>
    <property type="match status" value="1"/>
</dbReference>
<proteinExistence type="inferred from homology"/>
<dbReference type="Gene3D" id="3.40.640.10">
    <property type="entry name" value="Type I PLP-dependent aspartate aminotransferase-like (Major domain)"/>
    <property type="match status" value="1"/>
</dbReference>
<keyword evidence="8" id="KW-1185">Reference proteome</keyword>
<sequence>MFLAEAVFRIRQQSKTISYSARHENSCVQGLKLTSEKPEARSTVAALSRRVWSLRDEGAYSILERANHLDRHATSTADKIIHLEIGQPSAAPPQHVVDALINAVQSGETKYTDPAGTLKLREAICAYIERTHQLKHGTLSPNMVVVGPGAKPGIALSCLALLEPGDEVLVPDPGFPAYRALIEVCGARAVTYTVSSEFGLLDPAEISAKITQKTKLLILNSPSNPTGGVLSPKTLKELEHVLKSCGSDIWILSDEIYARWFYEDRQIDDEAAGHVSIFCDDELRSRTILIDGLSKSFSMTGFRIGYAVAPAFLAERLRLLAVHIYGCVANFTQSAATTAFVEQEKSDAYIRSLIEMYRRNRDLTYETLSIMKGCYLAKPQGAFYAWLDVSAYGIPTPDLARYLLEHGRVAVLPGTDFGSQGEGFLRISFVCDQAELREGLGRLDIALRKIAPSGIQQKLKQN</sequence>
<keyword evidence="4" id="KW-0808">Transferase</keyword>
<dbReference type="RefSeq" id="XP_005535877.1">
    <property type="nucleotide sequence ID" value="XM_005535820.1"/>
</dbReference>
<dbReference type="EMBL" id="AP006489">
    <property type="protein sequence ID" value="BAM79591.1"/>
    <property type="molecule type" value="Genomic_DNA"/>
</dbReference>
<dbReference type="InterPro" id="IPR004838">
    <property type="entry name" value="NHTrfase_class1_PyrdxlP-BS"/>
</dbReference>
<dbReference type="eggNOG" id="KOG0257">
    <property type="taxonomic scope" value="Eukaryota"/>
</dbReference>
<comment type="similarity">
    <text evidence="2">Belongs to the class-I pyridoxal-phosphate-dependent aminotransferase family.</text>
</comment>
<dbReference type="PANTHER" id="PTHR46383:SF1">
    <property type="entry name" value="ASPARTATE AMINOTRANSFERASE"/>
    <property type="match status" value="1"/>
</dbReference>
<dbReference type="OrthoDB" id="2414662at2759"/>
<dbReference type="Pfam" id="PF00155">
    <property type="entry name" value="Aminotran_1_2"/>
    <property type="match status" value="1"/>
</dbReference>
<accession>M1UQ18</accession>
<reference evidence="7 8" key="1">
    <citation type="journal article" date="2004" name="Nature">
        <title>Genome sequence of the ultrasmall unicellular red alga Cyanidioschyzon merolae 10D.</title>
        <authorList>
            <person name="Matsuzaki M."/>
            <person name="Misumi O."/>
            <person name="Shin-i T."/>
            <person name="Maruyama S."/>
            <person name="Takahara M."/>
            <person name="Miyagishima S."/>
            <person name="Mori T."/>
            <person name="Nishida K."/>
            <person name="Yagisawa F."/>
            <person name="Nishida K."/>
            <person name="Yoshida Y."/>
            <person name="Nishimura Y."/>
            <person name="Nakao S."/>
            <person name="Kobayashi T."/>
            <person name="Momoyama Y."/>
            <person name="Higashiyama T."/>
            <person name="Minoda A."/>
            <person name="Sano M."/>
            <person name="Nomoto H."/>
            <person name="Oishi K."/>
            <person name="Hayashi H."/>
            <person name="Ohta F."/>
            <person name="Nishizaka S."/>
            <person name="Haga S."/>
            <person name="Miura S."/>
            <person name="Morishita T."/>
            <person name="Kabeya Y."/>
            <person name="Terasawa K."/>
            <person name="Suzuki Y."/>
            <person name="Ishii Y."/>
            <person name="Asakawa S."/>
            <person name="Takano H."/>
            <person name="Ohta N."/>
            <person name="Kuroiwa H."/>
            <person name="Tanaka K."/>
            <person name="Shimizu N."/>
            <person name="Sugano S."/>
            <person name="Sato N."/>
            <person name="Nozaki H."/>
            <person name="Ogasawara N."/>
            <person name="Kohara Y."/>
            <person name="Kuroiwa T."/>
        </authorList>
    </citation>
    <scope>NUCLEOTIDE SEQUENCE [LARGE SCALE GENOMIC DNA]</scope>
    <source>
        <strain evidence="7 8">10D</strain>
    </source>
</reference>